<protein>
    <submittedName>
        <fullName evidence="1">Uncharacterized protein</fullName>
    </submittedName>
</protein>
<sequence length="389" mass="44591">MKYDISFWNYRPLGERDEAEAVAEWKDAGITLPMTFEYDPARHDKARMLRLLDECAKAGMKAIVCDARTRYHRLAERGEARFREDVAAAVADFGAHSAVFGFHVGDEPDKNSWEDAVAAYRIVAEAAPHLTPFLNMFPYWDGSFADVVGPGSPEEYADLLVDFVRRTGAKLISFDSYGQCAYMDREQNQDAHLRNFRIFGKVVRETGARLFVSLLSVGHWAYRVPTDDDIRWQIYTSVAHGATGFHWFSFYQGTLDGNYRENPVNLFGERTDTFRRLSYQDRVFLRFFAPKLERCRFDGVSYYYKNWGGFPLFAGTKELKSIQPVVNAASVAVTRWVRDDGSPAYTFVNMDRENPTKIRLAFEGSLSKHDRDVWIVPGQMVYIDEDGVL</sequence>
<dbReference type="AlphaFoldDB" id="A0A9D2D6B8"/>
<dbReference type="Proteomes" id="UP000824025">
    <property type="component" value="Unassembled WGS sequence"/>
</dbReference>
<gene>
    <name evidence="1" type="ORF">H9726_02840</name>
</gene>
<name>A0A9D2D6B8_9FIRM</name>
<dbReference type="EMBL" id="DXCF01000015">
    <property type="protein sequence ID" value="HIZ09406.1"/>
    <property type="molecule type" value="Genomic_DNA"/>
</dbReference>
<organism evidence="1 2">
    <name type="scientific">Candidatus Borkfalkia avicola</name>
    <dbReference type="NCBI Taxonomy" id="2838503"/>
    <lineage>
        <taxon>Bacteria</taxon>
        <taxon>Bacillati</taxon>
        <taxon>Bacillota</taxon>
        <taxon>Clostridia</taxon>
        <taxon>Christensenellales</taxon>
        <taxon>Christensenellaceae</taxon>
        <taxon>Candidatus Borkfalkia</taxon>
    </lineage>
</organism>
<reference evidence="1" key="2">
    <citation type="submission" date="2021-04" db="EMBL/GenBank/DDBJ databases">
        <authorList>
            <person name="Gilroy R."/>
        </authorList>
    </citation>
    <scope>NUCLEOTIDE SEQUENCE</scope>
    <source>
        <strain evidence="1">CHK192-19661</strain>
    </source>
</reference>
<proteinExistence type="predicted"/>
<comment type="caution">
    <text evidence="1">The sequence shown here is derived from an EMBL/GenBank/DDBJ whole genome shotgun (WGS) entry which is preliminary data.</text>
</comment>
<evidence type="ECO:0000313" key="1">
    <source>
        <dbReference type="EMBL" id="HIZ09406.1"/>
    </source>
</evidence>
<reference evidence="1" key="1">
    <citation type="journal article" date="2021" name="PeerJ">
        <title>Extensive microbial diversity within the chicken gut microbiome revealed by metagenomics and culture.</title>
        <authorList>
            <person name="Gilroy R."/>
            <person name="Ravi A."/>
            <person name="Getino M."/>
            <person name="Pursley I."/>
            <person name="Horton D.L."/>
            <person name="Alikhan N.F."/>
            <person name="Baker D."/>
            <person name="Gharbi K."/>
            <person name="Hall N."/>
            <person name="Watson M."/>
            <person name="Adriaenssens E.M."/>
            <person name="Foster-Nyarko E."/>
            <person name="Jarju S."/>
            <person name="Secka A."/>
            <person name="Antonio M."/>
            <person name="Oren A."/>
            <person name="Chaudhuri R.R."/>
            <person name="La Ragione R."/>
            <person name="Hildebrand F."/>
            <person name="Pallen M.J."/>
        </authorList>
    </citation>
    <scope>NUCLEOTIDE SEQUENCE</scope>
    <source>
        <strain evidence="1">CHK192-19661</strain>
    </source>
</reference>
<evidence type="ECO:0000313" key="2">
    <source>
        <dbReference type="Proteomes" id="UP000824025"/>
    </source>
</evidence>
<accession>A0A9D2D6B8</accession>
<dbReference type="Gene3D" id="3.20.20.80">
    <property type="entry name" value="Glycosidases"/>
    <property type="match status" value="1"/>
</dbReference>
<dbReference type="InterPro" id="IPR017853">
    <property type="entry name" value="GH"/>
</dbReference>
<dbReference type="SUPFAM" id="SSF51445">
    <property type="entry name" value="(Trans)glycosidases"/>
    <property type="match status" value="1"/>
</dbReference>